<dbReference type="EMBL" id="CP139781">
    <property type="protein sequence ID" value="WRQ86240.1"/>
    <property type="molecule type" value="Genomic_DNA"/>
</dbReference>
<sequence>MKLRRLLLLSSLAALLTLPTAARADEEEHTPLGEQMEVMGDAFRDLRRSVREADRNAESLELLATIREAAVKSLDYEPEYAADIPEAQRADFIKKYHEDMKVFLTVIDDVASALKAGDNAKAEALVGEMRSAQRSGHKAYRRPKD</sequence>
<keyword evidence="2 3" id="KW-0732">Signal</keyword>
<evidence type="ECO:0000256" key="1">
    <source>
        <dbReference type="ARBA" id="ARBA00005523"/>
    </source>
</evidence>
<reference evidence="4 5" key="2">
    <citation type="submission" date="2023-12" db="EMBL/GenBank/DDBJ databases">
        <title>Description of an unclassified Opitutus bacterium of Verrucomicrobiota.</title>
        <authorList>
            <person name="Zhang D.-F."/>
        </authorList>
    </citation>
    <scope>NUCLEOTIDE SEQUENCE [LARGE SCALE GENOMIC DNA]</scope>
    <source>
        <strain evidence="4 5">WL0086</strain>
    </source>
</reference>
<keyword evidence="5" id="KW-1185">Reference proteome</keyword>
<evidence type="ECO:0000256" key="3">
    <source>
        <dbReference type="SAM" id="SignalP"/>
    </source>
</evidence>
<dbReference type="Gene3D" id="1.20.120.10">
    <property type="entry name" value="Cytochrome c/b562"/>
    <property type="match status" value="1"/>
</dbReference>
<dbReference type="InterPro" id="IPR009155">
    <property type="entry name" value="Cyt_b562"/>
</dbReference>
<evidence type="ECO:0000313" key="4">
    <source>
        <dbReference type="EMBL" id="WRQ86240.1"/>
    </source>
</evidence>
<evidence type="ECO:0000313" key="5">
    <source>
        <dbReference type="Proteomes" id="UP000738431"/>
    </source>
</evidence>
<dbReference type="Proteomes" id="UP000738431">
    <property type="component" value="Chromosome"/>
</dbReference>
<dbReference type="RefSeq" id="WP_221031168.1">
    <property type="nucleotide sequence ID" value="NZ_CP139781.1"/>
</dbReference>
<organism evidence="4 5">
    <name type="scientific">Actomonas aquatica</name>
    <dbReference type="NCBI Taxonomy" id="2866162"/>
    <lineage>
        <taxon>Bacteria</taxon>
        <taxon>Pseudomonadati</taxon>
        <taxon>Verrucomicrobiota</taxon>
        <taxon>Opitutia</taxon>
        <taxon>Opitutales</taxon>
        <taxon>Opitutaceae</taxon>
        <taxon>Actomonas</taxon>
    </lineage>
</organism>
<feature type="signal peptide" evidence="3">
    <location>
        <begin position="1"/>
        <end position="24"/>
    </location>
</feature>
<accession>A0ABZ1C4D7</accession>
<dbReference type="InterPro" id="IPR010980">
    <property type="entry name" value="Cyt_c/b562"/>
</dbReference>
<protein>
    <submittedName>
        <fullName evidence="4">Cytochrome b562</fullName>
    </submittedName>
</protein>
<gene>
    <name evidence="4" type="ORF">K1X11_015600</name>
</gene>
<name>A0ABZ1C4D7_9BACT</name>
<evidence type="ECO:0000256" key="2">
    <source>
        <dbReference type="ARBA" id="ARBA00022729"/>
    </source>
</evidence>
<proteinExistence type="inferred from homology"/>
<dbReference type="Pfam" id="PF07361">
    <property type="entry name" value="Cytochrom_B562"/>
    <property type="match status" value="1"/>
</dbReference>
<feature type="chain" id="PRO_5045073298" evidence="3">
    <location>
        <begin position="25"/>
        <end position="145"/>
    </location>
</feature>
<dbReference type="SUPFAM" id="SSF47175">
    <property type="entry name" value="Cytochromes"/>
    <property type="match status" value="1"/>
</dbReference>
<reference evidence="4 5" key="1">
    <citation type="submission" date="2021-08" db="EMBL/GenBank/DDBJ databases">
        <authorList>
            <person name="Zhang D."/>
            <person name="Zhang A."/>
            <person name="Wang L."/>
        </authorList>
    </citation>
    <scope>NUCLEOTIDE SEQUENCE [LARGE SCALE GENOMIC DNA]</scope>
    <source>
        <strain evidence="4 5">WL0086</strain>
    </source>
</reference>
<comment type="similarity">
    <text evidence="1">Belongs to the cytochrome b562 family.</text>
</comment>